<keyword evidence="3" id="KW-1185">Reference proteome</keyword>
<dbReference type="Proteomes" id="UP001279734">
    <property type="component" value="Unassembled WGS sequence"/>
</dbReference>
<sequence>MRSRLAAIVFNDANMVNYVGCSRALRRGLATTAGIPQDEDAEGAAKAYTAQKPPPKNPTNEIDPIMPPKPPQLSPKIESTAVSPPNPITQQKRRFSSNPPPPLDDVNCAAMDGTPWPTEKQGRDDDAEYFKHHKPSPLSNIEVADTRKPITRATDSTAGSPVVGYYGGGDAAVITWRPEQLDSAEEALARAMEIWRQNKARGDPDLPHSRVLRSLRGEI</sequence>
<feature type="region of interest" description="Disordered" evidence="1">
    <location>
        <begin position="200"/>
        <end position="219"/>
    </location>
</feature>
<evidence type="ECO:0000313" key="2">
    <source>
        <dbReference type="EMBL" id="GMH02588.1"/>
    </source>
</evidence>
<dbReference type="AlphaFoldDB" id="A0AAD3S1B7"/>
<evidence type="ECO:0000313" key="3">
    <source>
        <dbReference type="Proteomes" id="UP001279734"/>
    </source>
</evidence>
<proteinExistence type="predicted"/>
<protein>
    <submittedName>
        <fullName evidence="2">Uncharacterized protein</fullName>
    </submittedName>
</protein>
<comment type="caution">
    <text evidence="2">The sequence shown here is derived from an EMBL/GenBank/DDBJ whole genome shotgun (WGS) entry which is preliminary data.</text>
</comment>
<name>A0AAD3S1B7_NEPGR</name>
<dbReference type="PANTHER" id="PTHR35985">
    <property type="entry name" value="OS07G0675200 PROTEIN"/>
    <property type="match status" value="1"/>
</dbReference>
<accession>A0AAD3S1B7</accession>
<organism evidence="2 3">
    <name type="scientific">Nepenthes gracilis</name>
    <name type="common">Slender pitcher plant</name>
    <dbReference type="NCBI Taxonomy" id="150966"/>
    <lineage>
        <taxon>Eukaryota</taxon>
        <taxon>Viridiplantae</taxon>
        <taxon>Streptophyta</taxon>
        <taxon>Embryophyta</taxon>
        <taxon>Tracheophyta</taxon>
        <taxon>Spermatophyta</taxon>
        <taxon>Magnoliopsida</taxon>
        <taxon>eudicotyledons</taxon>
        <taxon>Gunneridae</taxon>
        <taxon>Pentapetalae</taxon>
        <taxon>Caryophyllales</taxon>
        <taxon>Nepenthaceae</taxon>
        <taxon>Nepenthes</taxon>
    </lineage>
</organism>
<dbReference type="PANTHER" id="PTHR35985:SF1">
    <property type="entry name" value="OS07G0675200 PROTEIN"/>
    <property type="match status" value="1"/>
</dbReference>
<gene>
    <name evidence="2" type="ORF">Nepgr_004427</name>
</gene>
<reference evidence="2" key="1">
    <citation type="submission" date="2023-05" db="EMBL/GenBank/DDBJ databases">
        <title>Nepenthes gracilis genome sequencing.</title>
        <authorList>
            <person name="Fukushima K."/>
        </authorList>
    </citation>
    <scope>NUCLEOTIDE SEQUENCE</scope>
    <source>
        <strain evidence="2">SING2019-196</strain>
    </source>
</reference>
<feature type="region of interest" description="Disordered" evidence="1">
    <location>
        <begin position="36"/>
        <end position="123"/>
    </location>
</feature>
<evidence type="ECO:0000256" key="1">
    <source>
        <dbReference type="SAM" id="MobiDB-lite"/>
    </source>
</evidence>
<dbReference type="EMBL" id="BSYO01000003">
    <property type="protein sequence ID" value="GMH02588.1"/>
    <property type="molecule type" value="Genomic_DNA"/>
</dbReference>